<sequence>MAVTKVVVLHGLYMSGFVMRPLCERLEKLGFDILNLSYNTLTPDRHAIFEQIDAFVAGHDAALVCHSMGGLVARDYLTHNSAASAAISKVITLGTPHKGSYIAKHMHDHGFDMLLKNSVEYLLSQQQNWPFKAKLYSIAGDLPIGLMPLLKKGSRSDGTVLLDETKLQGMAEHKIFRLSHTTLIYSRTVLDYIVDILELELWLSVGLPEEKWLKKASNRAKQVVLYTYGENNQGPWWQKNQNTLRQYSNLKIISLPYSATSVMAEMLTRTMALTVTVQDGEIWFSDEQHSVHLIPETLQG</sequence>
<dbReference type="InterPro" id="IPR029058">
    <property type="entry name" value="AB_hydrolase_fold"/>
</dbReference>
<organism evidence="2 3">
    <name type="scientific">Pseudoalteromonas rubra</name>
    <dbReference type="NCBI Taxonomy" id="43658"/>
    <lineage>
        <taxon>Bacteria</taxon>
        <taxon>Pseudomonadati</taxon>
        <taxon>Pseudomonadota</taxon>
        <taxon>Gammaproteobacteria</taxon>
        <taxon>Alteromonadales</taxon>
        <taxon>Pseudoalteromonadaceae</taxon>
        <taxon>Pseudoalteromonas</taxon>
    </lineage>
</organism>
<comment type="caution">
    <text evidence="2">The sequence shown here is derived from an EMBL/GenBank/DDBJ whole genome shotgun (WGS) entry which is preliminary data.</text>
</comment>
<dbReference type="InterPro" id="IPR009822">
    <property type="entry name" value="YaeQ"/>
</dbReference>
<dbReference type="SUPFAM" id="SSF53474">
    <property type="entry name" value="alpha/beta-Hydrolases"/>
    <property type="match status" value="1"/>
</dbReference>
<feature type="domain" description="GPI inositol-deacylase PGAP1-like alpha/beta" evidence="1">
    <location>
        <begin position="60"/>
        <end position="126"/>
    </location>
</feature>
<evidence type="ECO:0000313" key="2">
    <source>
        <dbReference type="EMBL" id="KAF7785611.1"/>
    </source>
</evidence>
<dbReference type="Proteomes" id="UP000016480">
    <property type="component" value="Unassembled WGS sequence"/>
</dbReference>
<gene>
    <name evidence="2" type="ORF">PRUB_a4320</name>
</gene>
<dbReference type="InterPro" id="IPR011335">
    <property type="entry name" value="Restrct_endonuc-II-like"/>
</dbReference>
<proteinExistence type="predicted"/>
<dbReference type="Pfam" id="PF07819">
    <property type="entry name" value="PGAP1"/>
    <property type="match status" value="1"/>
</dbReference>
<dbReference type="AlphaFoldDB" id="A0A8T0C6E0"/>
<dbReference type="EMBL" id="AHCD03000036">
    <property type="protein sequence ID" value="KAF7785611.1"/>
    <property type="molecule type" value="Genomic_DNA"/>
</dbReference>
<name>A0A8T0C6E0_9GAMM</name>
<dbReference type="InterPro" id="IPR038590">
    <property type="entry name" value="YaeQ_sf"/>
</dbReference>
<dbReference type="SMART" id="SM01322">
    <property type="entry name" value="YaeQ"/>
    <property type="match status" value="1"/>
</dbReference>
<evidence type="ECO:0000313" key="3">
    <source>
        <dbReference type="Proteomes" id="UP000016480"/>
    </source>
</evidence>
<accession>A0A8T0C6E0</accession>
<dbReference type="PANTHER" id="PTHR37946">
    <property type="entry name" value="SLL1969 PROTEIN"/>
    <property type="match status" value="1"/>
</dbReference>
<dbReference type="PANTHER" id="PTHR37946:SF1">
    <property type="entry name" value="SLL1969 PROTEIN"/>
    <property type="match status" value="1"/>
</dbReference>
<evidence type="ECO:0000259" key="1">
    <source>
        <dbReference type="Pfam" id="PF07819"/>
    </source>
</evidence>
<protein>
    <recommendedName>
        <fullName evidence="1">GPI inositol-deacylase PGAP1-like alpha/beta domain-containing protein</fullName>
    </recommendedName>
</protein>
<dbReference type="Gene3D" id="3.10.640.10">
    <property type="entry name" value="Restriction endonuclease-like alpha-beta roll domain"/>
    <property type="match status" value="1"/>
</dbReference>
<dbReference type="SUPFAM" id="SSF52980">
    <property type="entry name" value="Restriction endonuclease-like"/>
    <property type="match status" value="1"/>
</dbReference>
<dbReference type="GO" id="GO:0016788">
    <property type="term" value="F:hydrolase activity, acting on ester bonds"/>
    <property type="evidence" value="ECO:0007669"/>
    <property type="project" value="InterPro"/>
</dbReference>
<dbReference type="Pfam" id="PF07152">
    <property type="entry name" value="YaeQ"/>
    <property type="match status" value="1"/>
</dbReference>
<dbReference type="InterPro" id="IPR012908">
    <property type="entry name" value="PGAP1-ab_dom-like"/>
</dbReference>
<reference evidence="2 3" key="1">
    <citation type="journal article" date="2012" name="J. Bacteriol.">
        <title>Genome sequence of the cycloprodigiosin-producing bacterial strain Pseudoalteromonas rubra ATCC 29570(T).</title>
        <authorList>
            <person name="Xie B.B."/>
            <person name="Shu Y.L."/>
            <person name="Qin Q.L."/>
            <person name="Rong J.C."/>
            <person name="Zhang X.Y."/>
            <person name="Chen X.L."/>
            <person name="Zhou B.C."/>
            <person name="Zhang Y.Z."/>
        </authorList>
    </citation>
    <scope>NUCLEOTIDE SEQUENCE [LARGE SCALE GENOMIC DNA]</scope>
    <source>
        <strain evidence="2 3">DSM 6842</strain>
    </source>
</reference>
<dbReference type="Gene3D" id="3.40.50.1820">
    <property type="entry name" value="alpha/beta hydrolase"/>
    <property type="match status" value="1"/>
</dbReference>